<dbReference type="SMART" id="SM01294">
    <property type="entry name" value="PKS_PP_betabranch"/>
    <property type="match status" value="1"/>
</dbReference>
<evidence type="ECO:0000256" key="5">
    <source>
        <dbReference type="SAM" id="MobiDB-lite"/>
    </source>
</evidence>
<accession>A0A7Z7NAE3</accession>
<dbReference type="PROSITE" id="PS50075">
    <property type="entry name" value="CARRIER"/>
    <property type="match status" value="1"/>
</dbReference>
<dbReference type="GO" id="GO:0031177">
    <property type="term" value="F:phosphopantetheine binding"/>
    <property type="evidence" value="ECO:0007669"/>
    <property type="project" value="InterPro"/>
</dbReference>
<organism evidence="7 8">
    <name type="scientific">Mycobacterium simulans</name>
    <dbReference type="NCBI Taxonomy" id="627089"/>
    <lineage>
        <taxon>Bacteria</taxon>
        <taxon>Bacillati</taxon>
        <taxon>Actinomycetota</taxon>
        <taxon>Actinomycetes</taxon>
        <taxon>Mycobacteriales</taxon>
        <taxon>Mycobacteriaceae</taxon>
        <taxon>Mycobacterium</taxon>
    </lineage>
</organism>
<evidence type="ECO:0000313" key="8">
    <source>
        <dbReference type="Proteomes" id="UP000554965"/>
    </source>
</evidence>
<keyword evidence="3" id="KW-0596">Phosphopantetheine</keyword>
<dbReference type="Gene3D" id="3.30.300.30">
    <property type="match status" value="1"/>
</dbReference>
<dbReference type="InterPro" id="IPR036736">
    <property type="entry name" value="ACP-like_sf"/>
</dbReference>
<feature type="region of interest" description="Disordered" evidence="5">
    <location>
        <begin position="718"/>
        <end position="746"/>
    </location>
</feature>
<protein>
    <submittedName>
        <fullName evidence="7">Dimodular nonribosomal peptide synthase</fullName>
    </submittedName>
</protein>
<dbReference type="FunFam" id="3.30.300.30:FF:000010">
    <property type="entry name" value="Enterobactin synthetase component F"/>
    <property type="match status" value="1"/>
</dbReference>
<dbReference type="PANTHER" id="PTHR45527:SF1">
    <property type="entry name" value="FATTY ACID SYNTHASE"/>
    <property type="match status" value="1"/>
</dbReference>
<dbReference type="SUPFAM" id="SSF52777">
    <property type="entry name" value="CoA-dependent acyltransferases"/>
    <property type="match status" value="2"/>
</dbReference>
<dbReference type="InterPro" id="IPR045851">
    <property type="entry name" value="AMP-bd_C_sf"/>
</dbReference>
<evidence type="ECO:0000259" key="6">
    <source>
        <dbReference type="PROSITE" id="PS50075"/>
    </source>
</evidence>
<dbReference type="FunFam" id="3.30.559.10:FF:000012">
    <property type="entry name" value="Non-ribosomal peptide synthetase"/>
    <property type="match status" value="1"/>
</dbReference>
<dbReference type="Gene3D" id="1.10.1200.10">
    <property type="entry name" value="ACP-like"/>
    <property type="match status" value="1"/>
</dbReference>
<feature type="compositionally biased region" description="Basic and acidic residues" evidence="5">
    <location>
        <begin position="735"/>
        <end position="746"/>
    </location>
</feature>
<dbReference type="Proteomes" id="UP000554965">
    <property type="component" value="Unassembled WGS sequence"/>
</dbReference>
<dbReference type="InterPro" id="IPR025110">
    <property type="entry name" value="AMP-bd_C"/>
</dbReference>
<evidence type="ECO:0000256" key="4">
    <source>
        <dbReference type="ARBA" id="ARBA00022553"/>
    </source>
</evidence>
<dbReference type="Gene3D" id="3.30.559.10">
    <property type="entry name" value="Chloramphenicol acetyltransferase-like domain"/>
    <property type="match status" value="1"/>
</dbReference>
<dbReference type="InterPro" id="IPR020806">
    <property type="entry name" value="PKS_PP-bd"/>
</dbReference>
<dbReference type="GO" id="GO:0044550">
    <property type="term" value="P:secondary metabolite biosynthetic process"/>
    <property type="evidence" value="ECO:0007669"/>
    <property type="project" value="TreeGrafter"/>
</dbReference>
<comment type="caution">
    <text evidence="7">The sequence shown here is derived from an EMBL/GenBank/DDBJ whole genome shotgun (WGS) entry which is preliminary data.</text>
</comment>
<gene>
    <name evidence="7" type="primary">dhbF_7</name>
    <name evidence="7" type="ORF">MSIMFB_03114</name>
</gene>
<dbReference type="InterPro" id="IPR023213">
    <property type="entry name" value="CAT-like_dom_sf"/>
</dbReference>
<dbReference type="Pfam" id="PF00668">
    <property type="entry name" value="Condensation"/>
    <property type="match status" value="1"/>
</dbReference>
<dbReference type="SMART" id="SM00823">
    <property type="entry name" value="PKS_PP"/>
    <property type="match status" value="1"/>
</dbReference>
<comment type="cofactor">
    <cofactor evidence="1">
        <name>pantetheine 4'-phosphate</name>
        <dbReference type="ChEBI" id="CHEBI:47942"/>
    </cofactor>
</comment>
<dbReference type="Pfam" id="PF00550">
    <property type="entry name" value="PP-binding"/>
    <property type="match status" value="1"/>
</dbReference>
<dbReference type="GO" id="GO:0008610">
    <property type="term" value="P:lipid biosynthetic process"/>
    <property type="evidence" value="ECO:0007669"/>
    <property type="project" value="UniProtKB-ARBA"/>
</dbReference>
<dbReference type="GO" id="GO:0005829">
    <property type="term" value="C:cytosol"/>
    <property type="evidence" value="ECO:0007669"/>
    <property type="project" value="TreeGrafter"/>
</dbReference>
<keyword evidence="4" id="KW-0597">Phosphoprotein</keyword>
<feature type="domain" description="Carrier" evidence="6">
    <location>
        <begin position="129"/>
        <end position="204"/>
    </location>
</feature>
<dbReference type="GO" id="GO:0003824">
    <property type="term" value="F:catalytic activity"/>
    <property type="evidence" value="ECO:0007669"/>
    <property type="project" value="InterPro"/>
</dbReference>
<dbReference type="PANTHER" id="PTHR45527">
    <property type="entry name" value="NONRIBOSOMAL PEPTIDE SYNTHETASE"/>
    <property type="match status" value="1"/>
</dbReference>
<dbReference type="InterPro" id="IPR042099">
    <property type="entry name" value="ANL_N_sf"/>
</dbReference>
<comment type="similarity">
    <text evidence="2">Belongs to the ATP-dependent AMP-binding enzyme family.</text>
</comment>
<proteinExistence type="inferred from homology"/>
<dbReference type="InterPro" id="IPR009081">
    <property type="entry name" value="PP-bd_ACP"/>
</dbReference>
<evidence type="ECO:0000313" key="7">
    <source>
        <dbReference type="EMBL" id="SOJ55632.1"/>
    </source>
</evidence>
<dbReference type="GO" id="GO:0043041">
    <property type="term" value="P:amino acid activation for nonribosomal peptide biosynthetic process"/>
    <property type="evidence" value="ECO:0007669"/>
    <property type="project" value="TreeGrafter"/>
</dbReference>
<dbReference type="PROSITE" id="PS00012">
    <property type="entry name" value="PHOSPHOPANTETHEINE"/>
    <property type="match status" value="1"/>
</dbReference>
<keyword evidence="8" id="KW-1185">Reference proteome</keyword>
<dbReference type="AlphaFoldDB" id="A0A7Z7NAE3"/>
<dbReference type="CDD" id="cd19540">
    <property type="entry name" value="LCL_NRPS-like"/>
    <property type="match status" value="1"/>
</dbReference>
<dbReference type="InterPro" id="IPR006162">
    <property type="entry name" value="Ppantetheine_attach_site"/>
</dbReference>
<dbReference type="SUPFAM" id="SSF47336">
    <property type="entry name" value="ACP-like"/>
    <property type="match status" value="1"/>
</dbReference>
<dbReference type="EMBL" id="OCTY01000002">
    <property type="protein sequence ID" value="SOJ55632.1"/>
    <property type="molecule type" value="Genomic_DNA"/>
</dbReference>
<reference evidence="7 8" key="1">
    <citation type="submission" date="2017-10" db="EMBL/GenBank/DDBJ databases">
        <authorList>
            <consortium name="Urmite Genomes"/>
        </authorList>
    </citation>
    <scope>NUCLEOTIDE SEQUENCE [LARGE SCALE GENOMIC DNA]</scope>
    <source>
        <strain evidence="7 8">FB-527</strain>
    </source>
</reference>
<sequence>MRMYRTGDVVRWGVDGQLEFLGRADEQVKIRGHRVEPAEVAAVLAGCDGIDQAVVIARQDRPGDTRLVGYVTGTADPVGVRAQLAGVLPAYMVPAAIVVMARLPLTINGKLDTKALPAPEYTGTQSYRAPTTPTEEILAAIYAQVLGIQRVSIDDSFFDLGGDSLLAMRAIAAINTSLDTRLSVRALFDAPTVGQLVGYVGVGGSARAPLTAVDRRPAVIPLSFAQSRLWFIDQLEGPTAVYNVPVVLRLGGELDVAALGQALVDVVGRHESLRTVFAAVEGIPQQVVVPAEQAQEGWSVVDAGGWSGTRLDEAVAASARYTFDLSTEIPFRAELFIVGQQQYVLVLTVHHIAADGWSLAPLTADLGVAYASRCAGHAPQWAQLAVQYVDYTLWQREHLGDLADPDSGVAAQLQYWQDALAGMAERGQVPPDRPYPPVADYRGATVDIDWPVDLQQQVARVAREHHATSFMVVQAALSVLLSKISASSDVAVGIPVAGRGDPALDELVGFFVNTLVLRIEVLGDPSVAELLAQVRARCVAAFEHQDVPFEAVVDRLNPARSLAHHPLVQVGLAWQNTDTVEPVLGDLDITVLPMHTQTARMDLTFSLAENFTETGEPAGIGGAVEYRSDVFDEASICALIDRLERVLVAMVADPQRRLSSVEVLDEAERAQLDAIGNRAALGAMGPGQASIPELFAAWVRRSPEAIAVACDDQRLTPRRHRCPHSQTGTHHPRRPHPEWWRWRRHR</sequence>
<dbReference type="FunFam" id="1.10.1200.10:FF:000005">
    <property type="entry name" value="Nonribosomal peptide synthetase 1"/>
    <property type="match status" value="1"/>
</dbReference>
<dbReference type="Pfam" id="PF13193">
    <property type="entry name" value="AMP-binding_C"/>
    <property type="match status" value="1"/>
</dbReference>
<name>A0A7Z7NAE3_9MYCO</name>
<evidence type="ECO:0000256" key="3">
    <source>
        <dbReference type="ARBA" id="ARBA00022450"/>
    </source>
</evidence>
<evidence type="ECO:0000256" key="1">
    <source>
        <dbReference type="ARBA" id="ARBA00001957"/>
    </source>
</evidence>
<dbReference type="SUPFAM" id="SSF56801">
    <property type="entry name" value="Acetyl-CoA synthetase-like"/>
    <property type="match status" value="1"/>
</dbReference>
<evidence type="ECO:0000256" key="2">
    <source>
        <dbReference type="ARBA" id="ARBA00006432"/>
    </source>
</evidence>
<dbReference type="Gene3D" id="3.30.559.30">
    <property type="entry name" value="Nonribosomal peptide synthetase, condensation domain"/>
    <property type="match status" value="1"/>
</dbReference>
<dbReference type="Gene3D" id="3.40.50.12780">
    <property type="entry name" value="N-terminal domain of ligase-like"/>
    <property type="match status" value="1"/>
</dbReference>
<dbReference type="InterPro" id="IPR001242">
    <property type="entry name" value="Condensation_dom"/>
</dbReference>